<sequence length="564" mass="63662">MIFSHSFVQTFWGYGVGHVQSDLVATMWFSYLLVCLQEVVGLSKLYAGFLLTIGQLTDGIATPLVGIGLDKVGLCGSRYGKRKSWHMFGTLLITFTFPFIYSPPPGYDRGSENWSEFQIFLFYIPFIVLFQIAWASAQVSHLSLIPFLTCKDSARVQLTSIRNVFTLLSSIAVFVVGRSLFLESPDNSELELDIPRHEFKFQKNFHHEFFKLAFFLLRCKFETLQKRCWSDRHVFKKLSVGAVALGFIFQGIIFHFFVPEKNPCDEMECEDIEENQEECCENSDLSRSQILGKVSLRSSALAIDDAGMEKSCESPTIFEKKLKINFFKKFLNFFFDLIILKVDTWAKWMKEPLFFNVGLLYCLTRLIVNVTATYFPFYIQESLDLPKEFITSLPLINYLTGFVVSFAMKPLAKHLGKNVTFFLGCLIMIAGCMWAGLLENDPIENGGKVHWGVYFLPVIFGAGTSTILVQSLSITAALIGENTNTAAFVYGAMSLTDKIACGAAIMLIQTFAPCSEDQVPNGPCEDNGCGLYYCRVLAYIVGGFSVLAIFANLLHWNKVRKFSR</sequence>
<dbReference type="GO" id="GO:0008643">
    <property type="term" value="P:carbohydrate transport"/>
    <property type="evidence" value="ECO:0007669"/>
    <property type="project" value="InterPro"/>
</dbReference>
<comment type="similarity">
    <text evidence="1">Belongs to the major facilitator superfamily.</text>
</comment>
<dbReference type="SUPFAM" id="SSF103473">
    <property type="entry name" value="MFS general substrate transporter"/>
    <property type="match status" value="1"/>
</dbReference>
<keyword evidence="4" id="KW-1185">Reference proteome</keyword>
<protein>
    <recommendedName>
        <fullName evidence="5">Major facilitator superfamily associated domain-containing protein</fullName>
    </recommendedName>
</protein>
<dbReference type="Gene3D" id="1.20.1250.20">
    <property type="entry name" value="MFS general substrate transporter like domains"/>
    <property type="match status" value="2"/>
</dbReference>
<dbReference type="AlphaFoldDB" id="E4XSA9"/>
<gene>
    <name evidence="3" type="ORF">GSOID_T00002061001</name>
</gene>
<organism evidence="3">
    <name type="scientific">Oikopleura dioica</name>
    <name type="common">Tunicate</name>
    <dbReference type="NCBI Taxonomy" id="34765"/>
    <lineage>
        <taxon>Eukaryota</taxon>
        <taxon>Metazoa</taxon>
        <taxon>Chordata</taxon>
        <taxon>Tunicata</taxon>
        <taxon>Appendicularia</taxon>
        <taxon>Copelata</taxon>
        <taxon>Oikopleuridae</taxon>
        <taxon>Oikopleura</taxon>
    </lineage>
</organism>
<dbReference type="PANTHER" id="PTHR11328">
    <property type="entry name" value="MAJOR FACILITATOR SUPERFAMILY DOMAIN-CONTAINING PROTEIN"/>
    <property type="match status" value="1"/>
</dbReference>
<feature type="transmembrane region" description="Helical" evidence="2">
    <location>
        <begin position="389"/>
        <end position="407"/>
    </location>
</feature>
<keyword evidence="2" id="KW-0472">Membrane</keyword>
<dbReference type="InterPro" id="IPR039672">
    <property type="entry name" value="MFS_2"/>
</dbReference>
<dbReference type="Proteomes" id="UP000001307">
    <property type="component" value="Unassembled WGS sequence"/>
</dbReference>
<feature type="transmembrane region" description="Helical" evidence="2">
    <location>
        <begin position="353"/>
        <end position="377"/>
    </location>
</feature>
<evidence type="ECO:0000313" key="3">
    <source>
        <dbReference type="EMBL" id="CBY12657.1"/>
    </source>
</evidence>
<feature type="transmembrane region" description="Helical" evidence="2">
    <location>
        <begin position="238"/>
        <end position="258"/>
    </location>
</feature>
<feature type="transmembrane region" description="Helical" evidence="2">
    <location>
        <begin position="487"/>
        <end position="510"/>
    </location>
</feature>
<dbReference type="GO" id="GO:0005886">
    <property type="term" value="C:plasma membrane"/>
    <property type="evidence" value="ECO:0007669"/>
    <property type="project" value="TreeGrafter"/>
</dbReference>
<dbReference type="Pfam" id="PF13347">
    <property type="entry name" value="MFS_2"/>
    <property type="match status" value="1"/>
</dbReference>
<dbReference type="CDD" id="cd17491">
    <property type="entry name" value="MFS_MFSD12"/>
    <property type="match status" value="1"/>
</dbReference>
<dbReference type="PANTHER" id="PTHR11328:SF28">
    <property type="entry name" value="MAJOR FACILITATOR SUPERFAMILY DOMAIN-CONTAINING PROTEIN 12"/>
    <property type="match status" value="1"/>
</dbReference>
<dbReference type="InterPro" id="IPR011701">
    <property type="entry name" value="MFS"/>
</dbReference>
<feature type="transmembrane region" description="Helical" evidence="2">
    <location>
        <begin position="160"/>
        <end position="181"/>
    </location>
</feature>
<accession>E4XSA9</accession>
<feature type="transmembrane region" description="Helical" evidence="2">
    <location>
        <begin position="84"/>
        <end position="101"/>
    </location>
</feature>
<proteinExistence type="inferred from homology"/>
<dbReference type="InParanoid" id="E4XSA9"/>
<dbReference type="Pfam" id="PF07690">
    <property type="entry name" value="MFS_1"/>
    <property type="match status" value="1"/>
</dbReference>
<evidence type="ECO:0000256" key="1">
    <source>
        <dbReference type="ARBA" id="ARBA00008335"/>
    </source>
</evidence>
<keyword evidence="2" id="KW-1133">Transmembrane helix</keyword>
<keyword evidence="2" id="KW-0812">Transmembrane</keyword>
<evidence type="ECO:0008006" key="5">
    <source>
        <dbReference type="Google" id="ProtNLM"/>
    </source>
</evidence>
<dbReference type="OrthoDB" id="1730117at2759"/>
<reference evidence="3" key="1">
    <citation type="journal article" date="2010" name="Science">
        <title>Plasticity of animal genome architecture unmasked by rapid evolution of a pelagic tunicate.</title>
        <authorList>
            <person name="Denoeud F."/>
            <person name="Henriet S."/>
            <person name="Mungpakdee S."/>
            <person name="Aury J.M."/>
            <person name="Da Silva C."/>
            <person name="Brinkmann H."/>
            <person name="Mikhaleva J."/>
            <person name="Olsen L.C."/>
            <person name="Jubin C."/>
            <person name="Canestro C."/>
            <person name="Bouquet J.M."/>
            <person name="Danks G."/>
            <person name="Poulain J."/>
            <person name="Campsteijn C."/>
            <person name="Adamski M."/>
            <person name="Cross I."/>
            <person name="Yadetie F."/>
            <person name="Muffato M."/>
            <person name="Louis A."/>
            <person name="Butcher S."/>
            <person name="Tsagkogeorga G."/>
            <person name="Konrad A."/>
            <person name="Singh S."/>
            <person name="Jensen M.F."/>
            <person name="Cong E.H."/>
            <person name="Eikeseth-Otteraa H."/>
            <person name="Noel B."/>
            <person name="Anthouard V."/>
            <person name="Porcel B.M."/>
            <person name="Kachouri-Lafond R."/>
            <person name="Nishino A."/>
            <person name="Ugolini M."/>
            <person name="Chourrout P."/>
            <person name="Nishida H."/>
            <person name="Aasland R."/>
            <person name="Huzurbazar S."/>
            <person name="Westhof E."/>
            <person name="Delsuc F."/>
            <person name="Lehrach H."/>
            <person name="Reinhardt R."/>
            <person name="Weissenbach J."/>
            <person name="Roy S.W."/>
            <person name="Artiguenave F."/>
            <person name="Postlethwait J.H."/>
            <person name="Manak J.R."/>
            <person name="Thompson E.M."/>
            <person name="Jaillon O."/>
            <person name="Du Pasquier L."/>
            <person name="Boudinot P."/>
            <person name="Liberles D.A."/>
            <person name="Volff J.N."/>
            <person name="Philippe H."/>
            <person name="Lenhard B."/>
            <person name="Roest Crollius H."/>
            <person name="Wincker P."/>
            <person name="Chourrout D."/>
        </authorList>
    </citation>
    <scope>NUCLEOTIDE SEQUENCE [LARGE SCALE GENOMIC DNA]</scope>
</reference>
<feature type="transmembrane region" description="Helical" evidence="2">
    <location>
        <begin position="530"/>
        <end position="554"/>
    </location>
</feature>
<dbReference type="InterPro" id="IPR036259">
    <property type="entry name" value="MFS_trans_sf"/>
</dbReference>
<dbReference type="EMBL" id="FN653132">
    <property type="protein sequence ID" value="CBY12657.1"/>
    <property type="molecule type" value="Genomic_DNA"/>
</dbReference>
<feature type="transmembrane region" description="Helical" evidence="2">
    <location>
        <begin position="419"/>
        <end position="438"/>
    </location>
</feature>
<evidence type="ECO:0000313" key="4">
    <source>
        <dbReference type="Proteomes" id="UP000001307"/>
    </source>
</evidence>
<feature type="transmembrane region" description="Helical" evidence="2">
    <location>
        <begin position="458"/>
        <end position="480"/>
    </location>
</feature>
<feature type="transmembrane region" description="Helical" evidence="2">
    <location>
        <begin position="121"/>
        <end position="148"/>
    </location>
</feature>
<dbReference type="GO" id="GO:0015293">
    <property type="term" value="F:symporter activity"/>
    <property type="evidence" value="ECO:0007669"/>
    <property type="project" value="InterPro"/>
</dbReference>
<evidence type="ECO:0000256" key="2">
    <source>
        <dbReference type="SAM" id="Phobius"/>
    </source>
</evidence>
<name>E4XSA9_OIKDI</name>